<dbReference type="EMBL" id="JAFFGZ010000004">
    <property type="protein sequence ID" value="KAK4646130.1"/>
    <property type="molecule type" value="Genomic_DNA"/>
</dbReference>
<comment type="caution">
    <text evidence="2">The sequence shown here is derived from an EMBL/GenBank/DDBJ whole genome shotgun (WGS) entry which is preliminary data.</text>
</comment>
<dbReference type="PANTHER" id="PTHR35605">
    <property type="entry name" value="ECP2 EFFECTOR PROTEIN DOMAIN-CONTAINING PROTEIN-RELATED"/>
    <property type="match status" value="1"/>
</dbReference>
<dbReference type="RefSeq" id="XP_062735106.1">
    <property type="nucleotide sequence ID" value="XM_062876509.1"/>
</dbReference>
<evidence type="ECO:0000313" key="3">
    <source>
        <dbReference type="Proteomes" id="UP001322138"/>
    </source>
</evidence>
<reference evidence="2 3" key="1">
    <citation type="journal article" date="2023" name="bioRxiv">
        <title>High-quality genome assemblies of four members of thePodospora anserinaspecies complex.</title>
        <authorList>
            <person name="Ament-Velasquez S.L."/>
            <person name="Vogan A.A."/>
            <person name="Wallerman O."/>
            <person name="Hartmann F."/>
            <person name="Gautier V."/>
            <person name="Silar P."/>
            <person name="Giraud T."/>
            <person name="Johannesson H."/>
        </authorList>
    </citation>
    <scope>NUCLEOTIDE SEQUENCE [LARGE SCALE GENOMIC DNA]</scope>
    <source>
        <strain evidence="2 3">CBS 112042</strain>
    </source>
</reference>
<proteinExistence type="predicted"/>
<sequence>MWSSTIFAATTLATFLKGVSSAPSPSTDEAPNGIAGYNIVDVSWDLPVKLDDPTSEIVTVTGTIEEAIAQMEAAYPGWNETFQAGIPTDPMPTGDDKSFVSAGTADEQPESINCKVDYDGARTSKIWDGICYLRRLNTDSPKNGPGPGNCGRVSCSWKSAIYWCNDNLEEKELTWKQIGDGANSVLHGGCITGRSTYQRVKGQAFFKDNWNVLVRGDDC</sequence>
<dbReference type="PANTHER" id="PTHR35605:SF1">
    <property type="entry name" value="ECP2 EFFECTOR PROTEIN DOMAIN-CONTAINING PROTEIN-RELATED"/>
    <property type="match status" value="1"/>
</dbReference>
<dbReference type="GeneID" id="87895991"/>
<organism evidence="2 3">
    <name type="scientific">Podospora bellae-mahoneyi</name>
    <dbReference type="NCBI Taxonomy" id="2093777"/>
    <lineage>
        <taxon>Eukaryota</taxon>
        <taxon>Fungi</taxon>
        <taxon>Dikarya</taxon>
        <taxon>Ascomycota</taxon>
        <taxon>Pezizomycotina</taxon>
        <taxon>Sordariomycetes</taxon>
        <taxon>Sordariomycetidae</taxon>
        <taxon>Sordariales</taxon>
        <taxon>Podosporaceae</taxon>
        <taxon>Podospora</taxon>
    </lineage>
</organism>
<keyword evidence="3" id="KW-1185">Reference proteome</keyword>
<evidence type="ECO:0000313" key="2">
    <source>
        <dbReference type="EMBL" id="KAK4646130.1"/>
    </source>
</evidence>
<evidence type="ECO:0000256" key="1">
    <source>
        <dbReference type="SAM" id="SignalP"/>
    </source>
</evidence>
<keyword evidence="1" id="KW-0732">Signal</keyword>
<gene>
    <name evidence="2" type="ORF">QC761_207610</name>
</gene>
<accession>A0ABR0FT35</accession>
<feature type="signal peptide" evidence="1">
    <location>
        <begin position="1"/>
        <end position="21"/>
    </location>
</feature>
<feature type="chain" id="PRO_5045323431" description="Ecp2 effector protein domain-containing protein" evidence="1">
    <location>
        <begin position="22"/>
        <end position="219"/>
    </location>
</feature>
<dbReference type="Proteomes" id="UP001322138">
    <property type="component" value="Unassembled WGS sequence"/>
</dbReference>
<name>A0ABR0FT35_9PEZI</name>
<protein>
    <recommendedName>
        <fullName evidence="4">Ecp2 effector protein domain-containing protein</fullName>
    </recommendedName>
</protein>
<evidence type="ECO:0008006" key="4">
    <source>
        <dbReference type="Google" id="ProtNLM"/>
    </source>
</evidence>